<dbReference type="Pfam" id="PF01408">
    <property type="entry name" value="GFO_IDH_MocA"/>
    <property type="match status" value="1"/>
</dbReference>
<evidence type="ECO:0000313" key="2">
    <source>
        <dbReference type="EMBL" id="KAK7878635.1"/>
    </source>
</evidence>
<dbReference type="InterPro" id="IPR036291">
    <property type="entry name" value="NAD(P)-bd_dom_sf"/>
</dbReference>
<dbReference type="InterPro" id="IPR000683">
    <property type="entry name" value="Gfo/Idh/MocA-like_OxRdtase_N"/>
</dbReference>
<feature type="domain" description="Gfo/Idh/MocA-like oxidoreductase N-terminal" evidence="1">
    <location>
        <begin position="11"/>
        <end position="104"/>
    </location>
</feature>
<dbReference type="GO" id="GO:0000166">
    <property type="term" value="F:nucleotide binding"/>
    <property type="evidence" value="ECO:0007669"/>
    <property type="project" value="InterPro"/>
</dbReference>
<dbReference type="EMBL" id="JBBPFD010000491">
    <property type="protein sequence ID" value="KAK7878635.1"/>
    <property type="molecule type" value="Genomic_DNA"/>
</dbReference>
<keyword evidence="3" id="KW-1185">Reference proteome</keyword>
<proteinExistence type="predicted"/>
<evidence type="ECO:0000259" key="1">
    <source>
        <dbReference type="Pfam" id="PF01408"/>
    </source>
</evidence>
<comment type="caution">
    <text evidence="2">The sequence shown here is derived from an EMBL/GenBank/DDBJ whole genome shotgun (WGS) entry which is preliminary data.</text>
</comment>
<organism evidence="2 3">
    <name type="scientific">Mugilogobius chulae</name>
    <name type="common">yellowstripe goby</name>
    <dbReference type="NCBI Taxonomy" id="88201"/>
    <lineage>
        <taxon>Eukaryota</taxon>
        <taxon>Metazoa</taxon>
        <taxon>Chordata</taxon>
        <taxon>Craniata</taxon>
        <taxon>Vertebrata</taxon>
        <taxon>Euteleostomi</taxon>
        <taxon>Actinopterygii</taxon>
        <taxon>Neopterygii</taxon>
        <taxon>Teleostei</taxon>
        <taxon>Neoteleostei</taxon>
        <taxon>Acanthomorphata</taxon>
        <taxon>Gobiaria</taxon>
        <taxon>Gobiiformes</taxon>
        <taxon>Gobioidei</taxon>
        <taxon>Gobiidae</taxon>
        <taxon>Gobionellinae</taxon>
        <taxon>Mugilogobius</taxon>
    </lineage>
</organism>
<protein>
    <recommendedName>
        <fullName evidence="1">Gfo/Idh/MocA-like oxidoreductase N-terminal domain-containing protein</fullName>
    </recommendedName>
</protein>
<name>A0AAW0MH64_9GOBI</name>
<dbReference type="InterPro" id="IPR051450">
    <property type="entry name" value="Gfo/Idh/MocA_Oxidoreductases"/>
</dbReference>
<dbReference type="PANTHER" id="PTHR43377">
    <property type="entry name" value="BILIVERDIN REDUCTASE A"/>
    <property type="match status" value="1"/>
</dbReference>
<sequence length="244" mass="26606">MGQTSSKMSQISVVVVGAGSRGDNYSNFASIHPDRVKVVGVADPRKFARTKLQQKHSIQKENVFEVADAALICTPDRLHKDPAVAFAKKGYHILLEKPMAELIEAGAIGDVIHIQHFEPPTGAADRCLDCPIEPNCAYSASKIYLDRVKQGHTGWPVSVICPNSYPDIESVTEALKTGPYGRCVYECDNDVCTNQVVNMEFEGGLTAAFSMVAFTEKICQRQQLSTAARESSLMMVMGCECLTS</sequence>
<evidence type="ECO:0000313" key="3">
    <source>
        <dbReference type="Proteomes" id="UP001460270"/>
    </source>
</evidence>
<dbReference type="PANTHER" id="PTHR43377:SF2">
    <property type="entry name" value="BINDING ROSSMANN FOLD OXIDOREDUCTASE, PUTATIVE (AFU_ORTHOLOGUE AFUA_4G00560)-RELATED"/>
    <property type="match status" value="1"/>
</dbReference>
<accession>A0AAW0MH64</accession>
<dbReference type="Gene3D" id="3.40.50.720">
    <property type="entry name" value="NAD(P)-binding Rossmann-like Domain"/>
    <property type="match status" value="1"/>
</dbReference>
<dbReference type="AlphaFoldDB" id="A0AAW0MH64"/>
<dbReference type="Proteomes" id="UP001460270">
    <property type="component" value="Unassembled WGS sequence"/>
</dbReference>
<gene>
    <name evidence="2" type="ORF">WMY93_030471</name>
</gene>
<reference evidence="3" key="1">
    <citation type="submission" date="2024-04" db="EMBL/GenBank/DDBJ databases">
        <title>Salinicola lusitanus LLJ914,a marine bacterium isolated from the Okinawa Trough.</title>
        <authorList>
            <person name="Li J."/>
        </authorList>
    </citation>
    <scope>NUCLEOTIDE SEQUENCE [LARGE SCALE GENOMIC DNA]</scope>
</reference>
<dbReference type="SUPFAM" id="SSF51735">
    <property type="entry name" value="NAD(P)-binding Rossmann-fold domains"/>
    <property type="match status" value="1"/>
</dbReference>